<dbReference type="Pfam" id="PF02254">
    <property type="entry name" value="TrkA_N"/>
    <property type="match status" value="1"/>
</dbReference>
<dbReference type="PANTHER" id="PTHR43833:SF11">
    <property type="entry name" value="VOLTAGE-GATED POTASSIUM CHANNEL KCH"/>
    <property type="match status" value="1"/>
</dbReference>
<dbReference type="AlphaFoldDB" id="A0A6J4RXX7"/>
<dbReference type="GO" id="GO:0006813">
    <property type="term" value="P:potassium ion transport"/>
    <property type="evidence" value="ECO:0007669"/>
    <property type="project" value="InterPro"/>
</dbReference>
<organism evidence="2">
    <name type="scientific">uncultured Solirubrobacteraceae bacterium</name>
    <dbReference type="NCBI Taxonomy" id="1162706"/>
    <lineage>
        <taxon>Bacteria</taxon>
        <taxon>Bacillati</taxon>
        <taxon>Actinomycetota</taxon>
        <taxon>Thermoleophilia</taxon>
        <taxon>Solirubrobacterales</taxon>
        <taxon>Solirubrobacteraceae</taxon>
        <taxon>environmental samples</taxon>
    </lineage>
</organism>
<dbReference type="EMBL" id="CADCVP010000084">
    <property type="protein sequence ID" value="CAA9478554.1"/>
    <property type="molecule type" value="Genomic_DNA"/>
</dbReference>
<proteinExistence type="predicted"/>
<feature type="domain" description="RCK N-terminal" evidence="1">
    <location>
        <begin position="40"/>
        <end position="162"/>
    </location>
</feature>
<dbReference type="PANTHER" id="PTHR43833">
    <property type="entry name" value="POTASSIUM CHANNEL PROTEIN 2-RELATED-RELATED"/>
    <property type="match status" value="1"/>
</dbReference>
<dbReference type="PROSITE" id="PS51201">
    <property type="entry name" value="RCK_N"/>
    <property type="match status" value="1"/>
</dbReference>
<dbReference type="InterPro" id="IPR036291">
    <property type="entry name" value="NAD(P)-bd_dom_sf"/>
</dbReference>
<evidence type="ECO:0000259" key="1">
    <source>
        <dbReference type="PROSITE" id="PS51201"/>
    </source>
</evidence>
<gene>
    <name evidence="2" type="ORF">AVDCRST_MAG69-625</name>
</gene>
<sequence length="206" mass="21429">MSASMLVALLFAAAFTGGLVERLIGRNLTGLWGQRAVPKSDHVIVVGLGQIGLRLCLLLRSCGYPVVAIEADEEDEHVGSARESGLPVIIGRGGDPSLLRRLSLDRAMALAAVTSDDLRNIRVALTVSALAPDLPLVLRVGSDANGGETESLEGLGAVRDVHRIGAAYLAAVILGSDATHIVVDGRRAHLRDGDGSLKASPYPVSA</sequence>
<reference evidence="2" key="1">
    <citation type="submission" date="2020-02" db="EMBL/GenBank/DDBJ databases">
        <authorList>
            <person name="Meier V. D."/>
        </authorList>
    </citation>
    <scope>NUCLEOTIDE SEQUENCE</scope>
    <source>
        <strain evidence="2">AVDCRST_MAG69</strain>
    </source>
</reference>
<name>A0A6J4RXX7_9ACTN</name>
<protein>
    <recommendedName>
        <fullName evidence="1">RCK N-terminal domain-containing protein</fullName>
    </recommendedName>
</protein>
<dbReference type="InterPro" id="IPR003148">
    <property type="entry name" value="RCK_N"/>
</dbReference>
<dbReference type="SUPFAM" id="SSF51735">
    <property type="entry name" value="NAD(P)-binding Rossmann-fold domains"/>
    <property type="match status" value="1"/>
</dbReference>
<dbReference type="InterPro" id="IPR050721">
    <property type="entry name" value="Trk_Ktr_HKT_K-transport"/>
</dbReference>
<evidence type="ECO:0000313" key="2">
    <source>
        <dbReference type="EMBL" id="CAA9478554.1"/>
    </source>
</evidence>
<accession>A0A6J4RXX7</accession>
<dbReference type="Gene3D" id="3.40.50.720">
    <property type="entry name" value="NAD(P)-binding Rossmann-like Domain"/>
    <property type="match status" value="1"/>
</dbReference>